<dbReference type="Pfam" id="PF00903">
    <property type="entry name" value="Glyoxalase"/>
    <property type="match status" value="1"/>
</dbReference>
<proteinExistence type="predicted"/>
<accession>A0ABW1GXJ2</accession>
<comment type="caution">
    <text evidence="2">The sequence shown here is derived from an EMBL/GenBank/DDBJ whole genome shotgun (WGS) entry which is preliminary data.</text>
</comment>
<dbReference type="RefSeq" id="WP_344516488.1">
    <property type="nucleotide sequence ID" value="NZ_BAAATU010000040.1"/>
</dbReference>
<keyword evidence="3" id="KW-1185">Reference proteome</keyword>
<feature type="domain" description="VOC" evidence="1">
    <location>
        <begin position="2"/>
        <end position="130"/>
    </location>
</feature>
<dbReference type="Gene3D" id="3.10.180.10">
    <property type="entry name" value="2,3-Dihydroxybiphenyl 1,2-Dioxygenase, domain 1"/>
    <property type="match status" value="1"/>
</dbReference>
<evidence type="ECO:0000313" key="3">
    <source>
        <dbReference type="Proteomes" id="UP001596200"/>
    </source>
</evidence>
<gene>
    <name evidence="2" type="ORF">ACFP1B_33645</name>
</gene>
<dbReference type="Proteomes" id="UP001596200">
    <property type="component" value="Unassembled WGS sequence"/>
</dbReference>
<organism evidence="2 3">
    <name type="scientific">Streptomyces pulveraceus</name>
    <dbReference type="NCBI Taxonomy" id="68258"/>
    <lineage>
        <taxon>Bacteria</taxon>
        <taxon>Bacillati</taxon>
        <taxon>Actinomycetota</taxon>
        <taxon>Actinomycetes</taxon>
        <taxon>Kitasatosporales</taxon>
        <taxon>Streptomycetaceae</taxon>
        <taxon>Streptomyces</taxon>
    </lineage>
</organism>
<dbReference type="EMBL" id="JBHSPU010000038">
    <property type="protein sequence ID" value="MFC5918337.1"/>
    <property type="molecule type" value="Genomic_DNA"/>
</dbReference>
<dbReference type="InterPro" id="IPR029068">
    <property type="entry name" value="Glyas_Bleomycin-R_OHBP_Dase"/>
</dbReference>
<dbReference type="SUPFAM" id="SSF54593">
    <property type="entry name" value="Glyoxalase/Bleomycin resistance protein/Dihydroxybiphenyl dioxygenase"/>
    <property type="match status" value="1"/>
</dbReference>
<evidence type="ECO:0000313" key="2">
    <source>
        <dbReference type="EMBL" id="MFC5918337.1"/>
    </source>
</evidence>
<name>A0ABW1GXJ2_9ACTN</name>
<sequence length="130" mass="13474">MFTLYPRVLAGNYPAVFAFYEAVLPELMGCALVRGDAASGYASWDTPEGTTAFAVIQRDAFAGEVSSAPPAGGATFVVPAADAAAVDAAVALCRRHGGVLVAPARDLPGWGLRAAHLHDPDGNLLEIQTY</sequence>
<dbReference type="InterPro" id="IPR037523">
    <property type="entry name" value="VOC_core"/>
</dbReference>
<protein>
    <submittedName>
        <fullName evidence="2">VOC family protein</fullName>
    </submittedName>
</protein>
<dbReference type="PROSITE" id="PS51819">
    <property type="entry name" value="VOC"/>
    <property type="match status" value="1"/>
</dbReference>
<evidence type="ECO:0000259" key="1">
    <source>
        <dbReference type="PROSITE" id="PS51819"/>
    </source>
</evidence>
<reference evidence="3" key="1">
    <citation type="journal article" date="2019" name="Int. J. Syst. Evol. Microbiol.">
        <title>The Global Catalogue of Microorganisms (GCM) 10K type strain sequencing project: providing services to taxonomists for standard genome sequencing and annotation.</title>
        <authorList>
            <consortium name="The Broad Institute Genomics Platform"/>
            <consortium name="The Broad Institute Genome Sequencing Center for Infectious Disease"/>
            <person name="Wu L."/>
            <person name="Ma J."/>
        </authorList>
    </citation>
    <scope>NUCLEOTIDE SEQUENCE [LARGE SCALE GENOMIC DNA]</scope>
    <source>
        <strain evidence="3">JCM 4147</strain>
    </source>
</reference>
<dbReference type="InterPro" id="IPR004360">
    <property type="entry name" value="Glyas_Fos-R_dOase_dom"/>
</dbReference>